<dbReference type="InterPro" id="IPR021109">
    <property type="entry name" value="Peptidase_aspartic_dom_sf"/>
</dbReference>
<sequence>MVSFNETSEEEGLIEDEENILGVESRKTKEEEGVVASLQHPPSPFSTHEMLQLPNEMLIALIQVLKNPTLYATKIKGAKRVEDESHNCAKCCAAITFTNEDLQLGSKLHNRPLFVTGYIREQNITRILIDGGSVVNIMPKATMKRLGIATKELTWSCLMIQGFNQGGQRAIGMICLELVTGELSSNTLFHVIDANTSYNVLLGRPWLHENGLIPSTLHQHFKFYIGGVKKVEADTKPFIEVESYFADAKFYIENDAMKEVLLAIIPSIGKAKLKGKVEQCKSTLVEEISQPMMTRIEEKEKSSKKSTLDLRLSLLPQFLGEKMHGLNESQKKLKQQGYAVKPSRAGLGFVPFEPIKISAKTKKTKASTQHITVEDMEESCGSNSPHRISIFDLIEAPITRASVFTREVKYPAWIANIVPVKKKNGQIRVCVDFRDLNNACPKDDFPLPIIKLMVDATTGHEALSFMDGSSGYNQIRMALRDDAFWTKECRKREDHLRDLYMVFDRLRRYQLKMNPLKCAFGVTSGQALADFLADHPIPIAWEISDDFPNEEIFYVDIFPSWMMFFDGLAHYDGTCAGVVFVSPQRQILPYSFVLSERCSNNVAE</sequence>
<dbReference type="Gene3D" id="2.40.70.10">
    <property type="entry name" value="Acid Proteases"/>
    <property type="match status" value="1"/>
</dbReference>
<dbReference type="InterPro" id="IPR043502">
    <property type="entry name" value="DNA/RNA_pol_sf"/>
</dbReference>
<protein>
    <recommendedName>
        <fullName evidence="4">Transposon Ty3-I Gag-Pol polyprotein</fullName>
    </recommendedName>
</protein>
<evidence type="ECO:0008006" key="4">
    <source>
        <dbReference type="Google" id="ProtNLM"/>
    </source>
</evidence>
<dbReference type="InterPro" id="IPR043128">
    <property type="entry name" value="Rev_trsase/Diguanyl_cyclase"/>
</dbReference>
<evidence type="ECO:0000313" key="2">
    <source>
        <dbReference type="EMBL" id="RVW52984.1"/>
    </source>
</evidence>
<name>A0A438EZ27_VITVI</name>
<dbReference type="CDD" id="cd00303">
    <property type="entry name" value="retropepsin_like"/>
    <property type="match status" value="1"/>
</dbReference>
<gene>
    <name evidence="2" type="ORF">CK203_072696</name>
</gene>
<comment type="caution">
    <text evidence="2">The sequence shown here is derived from an EMBL/GenBank/DDBJ whole genome shotgun (WGS) entry which is preliminary data.</text>
</comment>
<organism evidence="2 3">
    <name type="scientific">Vitis vinifera</name>
    <name type="common">Grape</name>
    <dbReference type="NCBI Taxonomy" id="29760"/>
    <lineage>
        <taxon>Eukaryota</taxon>
        <taxon>Viridiplantae</taxon>
        <taxon>Streptophyta</taxon>
        <taxon>Embryophyta</taxon>
        <taxon>Tracheophyta</taxon>
        <taxon>Spermatophyta</taxon>
        <taxon>Magnoliopsida</taxon>
        <taxon>eudicotyledons</taxon>
        <taxon>Gunneridae</taxon>
        <taxon>Pentapetalae</taxon>
        <taxon>rosids</taxon>
        <taxon>Vitales</taxon>
        <taxon>Vitaceae</taxon>
        <taxon>Viteae</taxon>
        <taxon>Vitis</taxon>
    </lineage>
</organism>
<accession>A0A438EZ27</accession>
<reference evidence="2 3" key="1">
    <citation type="journal article" date="2018" name="PLoS Genet.">
        <title>Population sequencing reveals clonal diversity and ancestral inbreeding in the grapevine cultivar Chardonnay.</title>
        <authorList>
            <person name="Roach M.J."/>
            <person name="Johnson D.L."/>
            <person name="Bohlmann J."/>
            <person name="van Vuuren H.J."/>
            <person name="Jones S.J."/>
            <person name="Pretorius I.S."/>
            <person name="Schmidt S.A."/>
            <person name="Borneman A.R."/>
        </authorList>
    </citation>
    <scope>NUCLEOTIDE SEQUENCE [LARGE SCALE GENOMIC DNA]</scope>
    <source>
        <strain evidence="3">cv. Chardonnay</strain>
        <tissue evidence="2">Leaf</tissue>
    </source>
</reference>
<dbReference type="Gene3D" id="3.30.70.270">
    <property type="match status" value="1"/>
</dbReference>
<dbReference type="Proteomes" id="UP000288805">
    <property type="component" value="Unassembled WGS sequence"/>
</dbReference>
<feature type="region of interest" description="Disordered" evidence="1">
    <location>
        <begin position="1"/>
        <end position="21"/>
    </location>
</feature>
<proteinExistence type="predicted"/>
<evidence type="ECO:0000256" key="1">
    <source>
        <dbReference type="SAM" id="MobiDB-lite"/>
    </source>
</evidence>
<dbReference type="SUPFAM" id="SSF56672">
    <property type="entry name" value="DNA/RNA polymerases"/>
    <property type="match status" value="1"/>
</dbReference>
<dbReference type="PANTHER" id="PTHR24559:SF439">
    <property type="entry name" value="RETROTRANSPOSON, UNCLASSIFIED-LIKE PROTEIN"/>
    <property type="match status" value="1"/>
</dbReference>
<evidence type="ECO:0000313" key="3">
    <source>
        <dbReference type="Proteomes" id="UP000288805"/>
    </source>
</evidence>
<feature type="compositionally biased region" description="Acidic residues" evidence="1">
    <location>
        <begin position="7"/>
        <end position="19"/>
    </location>
</feature>
<dbReference type="EMBL" id="QGNW01001159">
    <property type="protein sequence ID" value="RVW52984.1"/>
    <property type="molecule type" value="Genomic_DNA"/>
</dbReference>
<dbReference type="SUPFAM" id="SSF50630">
    <property type="entry name" value="Acid proteases"/>
    <property type="match status" value="1"/>
</dbReference>
<dbReference type="CDD" id="cd01647">
    <property type="entry name" value="RT_LTR"/>
    <property type="match status" value="1"/>
</dbReference>
<dbReference type="AlphaFoldDB" id="A0A438EZ27"/>
<dbReference type="PANTHER" id="PTHR24559">
    <property type="entry name" value="TRANSPOSON TY3-I GAG-POL POLYPROTEIN"/>
    <property type="match status" value="1"/>
</dbReference>
<dbReference type="InterPro" id="IPR053134">
    <property type="entry name" value="RNA-dir_DNA_polymerase"/>
</dbReference>